<dbReference type="InterPro" id="IPR056997">
    <property type="entry name" value="CBM_AftD"/>
</dbReference>
<protein>
    <submittedName>
        <fullName evidence="4">Arabinofuranan 3-O-arabinosyltransferase</fullName>
    </submittedName>
</protein>
<feature type="transmembrane region" description="Helical" evidence="1">
    <location>
        <begin position="1305"/>
        <end position="1326"/>
    </location>
</feature>
<dbReference type="Pfam" id="PF24607">
    <property type="entry name" value="CBM_AftD"/>
    <property type="match status" value="1"/>
</dbReference>
<accession>A0A1I3FMH1</accession>
<dbReference type="InterPro" id="IPR008979">
    <property type="entry name" value="Galactose-bd-like_sf"/>
</dbReference>
<dbReference type="OrthoDB" id="5242711at2"/>
<name>A0A1I3FMH1_9ACTN</name>
<sequence length="1376" mass="145981">MTADALGRTRFRLRRLAACALLVGLAMIQSPGQLVSDTKFDLAVAPAGFLARTLHLWDSVGALGQLQNQAYGYLWPMGPFFLAGSALDFEPWVVQRLWLALVLCVAFLGAATLSRLLGVRSDLACLLAGFAYALSPRMLTTLGPISIEAWPSALAPWVLVPLVIGSQRGSARRAAALSALAVAMVGGVNAAATFAVLPLGVLWLLTRSPGQRRRTMMVWWPVFTALGTLWWLVPLALMGAYSPPFLDFIESASNTTFPTSLFDALRGTSNWVPYIDTSSRAGNDLIRDYVLIINSGVVLFLGFVGLLWKGNPHRLFLASGLLLGLLMVTMGHLGNVQGWAAVDLHSLLDGVLAPLRNVHKFDPLIRLPLVLGLAWLVGALVEDLAERRSRPDSEDRVEASVRRVNTRAVLVTAVVAVLGAALPVAVGRVTPTGGVLAVPDYWTEASAWLDAEQSTALLVPGSSFGTYVWGTPRDEPLQWFDAADWTVRNAVPLTPAGNIRMLDAIEARFAQGEGSPGLASYLRRAGITHLVVRNDLQRSGDVPDPVLVHQAIEDSPGLTAVRTFGPEVGGEARLEGRDGSRILVNAGWQNSYRAIEVFEVEGAASLAVGSTEPPVVVGGPEDLLDLSDLGLLGDEPTILAPDVVAAPPPGSELVLTDGLQAVERNFGRVHDGASATLVPGETRRLGNPTRDYLIDTDDRWSTFARLDGVASVEASSSMSDSTAIGPVQRGQLPYAALDGDASTAWVGNFTAEAAWWQVDFDRPRDLATITVTAGPDEREVVEVSTPGSVLGPFAVPRGATRTVTVDEPDATWLRVDDVSGRPGNRLALAEVDVPGLQVTRSLVLPTLPEAWGSPDTIVLRAIDDARRGCAVVDRAVRCVEGRDVAPEEPAGMRRDITLPQPTTYDGRLTVRARPGSSTTRLMQQGLPIGVSASSTGNPDLRASIVAAVDGDRSTTWTAVLADIDPIIRMNWLERQTITGLDLSVAPDTAARVPTELTLTWPGGSREVSVDDDGEVSFPAIRVDQLTLAVREAEPASSLDFASNGSQIPVGITELDVRGLSYLPLVLPEEPRAYACGQGPTIDTGRQAIPTSVIASPRELFEGGALEARLCGSGEVALPEGPGQVAIEATDAFTPVSLVLTDGVDQVGSAEPVINSRTSPAHLELLPGGTDTLLTVRENTNPGWVATRGGRELTPVVVDGWQQGYWLPEVGSRETVTMDFAPDTLYRGALVAGLLGLLALFALCCVPRRRWTDTLGAPLGAARLPAAALAAFAVLGGGLLAGSLGAGLAAVGFVVAAILRRRSPDSAPWLLAAVVLPAAGAFALRPWGGATGWAGTFEWPHYLVVVVCAVLFGWLVEERPQGGRRPPRRIPGLSTTR</sequence>
<dbReference type="Pfam" id="PF11847">
    <property type="entry name" value="GT-C_AftD"/>
    <property type="match status" value="1"/>
</dbReference>
<keyword evidence="1" id="KW-0812">Transmembrane</keyword>
<feature type="transmembrane region" description="Helical" evidence="1">
    <location>
        <begin position="406"/>
        <end position="426"/>
    </location>
</feature>
<gene>
    <name evidence="4" type="ORF">SAMN05216561_10559</name>
</gene>
<reference evidence="4 5" key="1">
    <citation type="submission" date="2016-10" db="EMBL/GenBank/DDBJ databases">
        <authorList>
            <person name="de Groot N.N."/>
        </authorList>
    </citation>
    <scope>NUCLEOTIDE SEQUENCE [LARGE SCALE GENOMIC DNA]</scope>
    <source>
        <strain evidence="4 5">CGMCC 1.11156</strain>
    </source>
</reference>
<evidence type="ECO:0000256" key="1">
    <source>
        <dbReference type="SAM" id="Phobius"/>
    </source>
</evidence>
<feature type="transmembrane region" description="Helical" evidence="1">
    <location>
        <begin position="315"/>
        <end position="334"/>
    </location>
</feature>
<dbReference type="STRING" id="1005945.SAMN05216561_10559"/>
<feature type="transmembrane region" description="Helical" evidence="1">
    <location>
        <begin position="97"/>
        <end position="117"/>
    </location>
</feature>
<dbReference type="GO" id="GO:0016740">
    <property type="term" value="F:transferase activity"/>
    <property type="evidence" value="ECO:0007669"/>
    <property type="project" value="UniProtKB-KW"/>
</dbReference>
<dbReference type="EMBL" id="FOQG01000005">
    <property type="protein sequence ID" value="SFI12465.1"/>
    <property type="molecule type" value="Genomic_DNA"/>
</dbReference>
<feature type="transmembrane region" description="Helical" evidence="1">
    <location>
        <begin position="1279"/>
        <end position="1298"/>
    </location>
</feature>
<feature type="transmembrane region" description="Helical" evidence="1">
    <location>
        <begin position="1338"/>
        <end position="1355"/>
    </location>
</feature>
<evidence type="ECO:0000313" key="4">
    <source>
        <dbReference type="EMBL" id="SFI12465.1"/>
    </source>
</evidence>
<feature type="transmembrane region" description="Helical" evidence="1">
    <location>
        <begin position="1254"/>
        <end position="1273"/>
    </location>
</feature>
<feature type="transmembrane region" description="Helical" evidence="1">
    <location>
        <begin position="364"/>
        <end position="385"/>
    </location>
</feature>
<keyword evidence="5" id="KW-1185">Reference proteome</keyword>
<dbReference type="Gene3D" id="2.60.120.260">
    <property type="entry name" value="Galactose-binding domain-like"/>
    <property type="match status" value="1"/>
</dbReference>
<organism evidence="4 5">
    <name type="scientific">Nocardioides psychrotolerans</name>
    <dbReference type="NCBI Taxonomy" id="1005945"/>
    <lineage>
        <taxon>Bacteria</taxon>
        <taxon>Bacillati</taxon>
        <taxon>Actinomycetota</taxon>
        <taxon>Actinomycetes</taxon>
        <taxon>Propionibacteriales</taxon>
        <taxon>Nocardioidaceae</taxon>
        <taxon>Nocardioides</taxon>
    </lineage>
</organism>
<feature type="transmembrane region" description="Helical" evidence="1">
    <location>
        <begin position="289"/>
        <end position="308"/>
    </location>
</feature>
<dbReference type="Proteomes" id="UP000198649">
    <property type="component" value="Unassembled WGS sequence"/>
</dbReference>
<feature type="transmembrane region" description="Helical" evidence="1">
    <location>
        <begin position="179"/>
        <end position="205"/>
    </location>
</feature>
<keyword evidence="1" id="KW-0472">Membrane</keyword>
<feature type="domain" description="Arabinofuranosyltransferase D third carbohydrate binding module" evidence="3">
    <location>
        <begin position="937"/>
        <end position="1059"/>
    </location>
</feature>
<keyword evidence="4" id="KW-0808">Transferase</keyword>
<dbReference type="InterPro" id="IPR021798">
    <property type="entry name" value="AftD_N"/>
</dbReference>
<proteinExistence type="predicted"/>
<dbReference type="SUPFAM" id="SSF49785">
    <property type="entry name" value="Galactose-binding domain-like"/>
    <property type="match status" value="1"/>
</dbReference>
<keyword evidence="1" id="KW-1133">Transmembrane helix</keyword>
<evidence type="ECO:0000259" key="3">
    <source>
        <dbReference type="Pfam" id="PF24607"/>
    </source>
</evidence>
<dbReference type="RefSeq" id="WP_091111809.1">
    <property type="nucleotide sequence ID" value="NZ_FOQG01000005.1"/>
</dbReference>
<evidence type="ECO:0000259" key="2">
    <source>
        <dbReference type="Pfam" id="PF11847"/>
    </source>
</evidence>
<feature type="domain" description="Alpha-(1-&gt;3)-arabinofuranosyltransferase N-terminal GT-C" evidence="2">
    <location>
        <begin position="23"/>
        <end position="688"/>
    </location>
</feature>
<evidence type="ECO:0000313" key="5">
    <source>
        <dbReference type="Proteomes" id="UP000198649"/>
    </source>
</evidence>
<feature type="transmembrane region" description="Helical" evidence="1">
    <location>
        <begin position="217"/>
        <end position="241"/>
    </location>
</feature>
<feature type="transmembrane region" description="Helical" evidence="1">
    <location>
        <begin position="1224"/>
        <end position="1242"/>
    </location>
</feature>